<dbReference type="InterPro" id="IPR004161">
    <property type="entry name" value="EFTu-like_2"/>
</dbReference>
<dbReference type="Pfam" id="PF03144">
    <property type="entry name" value="GTP_EFTU_D2"/>
    <property type="match status" value="1"/>
</dbReference>
<evidence type="ECO:0000256" key="13">
    <source>
        <dbReference type="SAM" id="MobiDB-lite"/>
    </source>
</evidence>
<evidence type="ECO:0000256" key="8">
    <source>
        <dbReference type="ARBA" id="ARBA00023134"/>
    </source>
</evidence>
<feature type="binding site" evidence="10">
    <location>
        <begin position="519"/>
        <end position="523"/>
    </location>
    <ligand>
        <name>GTP</name>
        <dbReference type="ChEBI" id="CHEBI:37565"/>
    </ligand>
</feature>
<keyword evidence="7 10" id="KW-0648">Protein biosynthesis</keyword>
<accession>A0A345UKD8</accession>
<dbReference type="SUPFAM" id="SSF52156">
    <property type="entry name" value="Initiation factor IF2/eIF5b, domain 3"/>
    <property type="match status" value="1"/>
</dbReference>
<dbReference type="FunFam" id="3.40.50.300:FF:000019">
    <property type="entry name" value="Translation initiation factor IF-2"/>
    <property type="match status" value="1"/>
</dbReference>
<dbReference type="InterPro" id="IPR036925">
    <property type="entry name" value="TIF_IF2_dom3_sf"/>
</dbReference>
<feature type="binding site" evidence="10">
    <location>
        <begin position="573"/>
        <end position="576"/>
    </location>
    <ligand>
        <name>GTP</name>
        <dbReference type="ChEBI" id="CHEBI:37565"/>
    </ligand>
</feature>
<dbReference type="SUPFAM" id="SSF50447">
    <property type="entry name" value="Translation proteins"/>
    <property type="match status" value="2"/>
</dbReference>
<dbReference type="OrthoDB" id="9811804at2"/>
<dbReference type="CDD" id="cd03702">
    <property type="entry name" value="IF2_mtIF2_II"/>
    <property type="match status" value="1"/>
</dbReference>
<dbReference type="FunFam" id="2.40.30.10:FF:000008">
    <property type="entry name" value="Translation initiation factor IF-2"/>
    <property type="match status" value="1"/>
</dbReference>
<dbReference type="CDD" id="cd01887">
    <property type="entry name" value="IF2_eIF5B"/>
    <property type="match status" value="1"/>
</dbReference>
<evidence type="ECO:0000256" key="2">
    <source>
        <dbReference type="ARBA" id="ARBA00007733"/>
    </source>
</evidence>
<dbReference type="Gene3D" id="3.40.50.300">
    <property type="entry name" value="P-loop containing nucleotide triphosphate hydrolases"/>
    <property type="match status" value="1"/>
</dbReference>
<dbReference type="InterPro" id="IPR015760">
    <property type="entry name" value="TIF_IF2"/>
</dbReference>
<keyword evidence="16" id="KW-1185">Reference proteome</keyword>
<dbReference type="FunFam" id="2.40.30.10:FF:000054">
    <property type="entry name" value="Translation initiation factor IF-2"/>
    <property type="match status" value="1"/>
</dbReference>
<dbReference type="InterPro" id="IPR005225">
    <property type="entry name" value="Small_GTP-bd"/>
</dbReference>
<dbReference type="NCBIfam" id="TIGR00487">
    <property type="entry name" value="IF-2"/>
    <property type="match status" value="1"/>
</dbReference>
<dbReference type="HAMAP" id="MF_00100_B">
    <property type="entry name" value="IF_2_B"/>
    <property type="match status" value="1"/>
</dbReference>
<feature type="compositionally biased region" description="Basic and acidic residues" evidence="13">
    <location>
        <begin position="242"/>
        <end position="251"/>
    </location>
</feature>
<feature type="compositionally biased region" description="Basic and acidic residues" evidence="13">
    <location>
        <begin position="191"/>
        <end position="229"/>
    </location>
</feature>
<dbReference type="SUPFAM" id="SSF52540">
    <property type="entry name" value="P-loop containing nucleoside triphosphate hydrolases"/>
    <property type="match status" value="1"/>
</dbReference>
<evidence type="ECO:0000256" key="9">
    <source>
        <dbReference type="ARBA" id="ARBA00025162"/>
    </source>
</evidence>
<feature type="compositionally biased region" description="Basic and acidic residues" evidence="13">
    <location>
        <begin position="330"/>
        <end position="341"/>
    </location>
</feature>
<evidence type="ECO:0000256" key="11">
    <source>
        <dbReference type="RuleBase" id="RU000644"/>
    </source>
</evidence>
<dbReference type="AlphaFoldDB" id="A0A345UKD8"/>
<evidence type="ECO:0000256" key="1">
    <source>
        <dbReference type="ARBA" id="ARBA00004496"/>
    </source>
</evidence>
<evidence type="ECO:0000259" key="14">
    <source>
        <dbReference type="PROSITE" id="PS51722"/>
    </source>
</evidence>
<evidence type="ECO:0000256" key="6">
    <source>
        <dbReference type="ARBA" id="ARBA00022741"/>
    </source>
</evidence>
<name>A0A345UKD8_9BACT</name>
<dbReference type="Pfam" id="PF11987">
    <property type="entry name" value="IF-2"/>
    <property type="match status" value="1"/>
</dbReference>
<keyword evidence="6 10" id="KW-0547">Nucleotide-binding</keyword>
<comment type="caution">
    <text evidence="10">Lacks conserved residue(s) required for the propagation of feature annotation.</text>
</comment>
<feature type="compositionally biased region" description="Basic residues" evidence="13">
    <location>
        <begin position="275"/>
        <end position="284"/>
    </location>
</feature>
<dbReference type="Proteomes" id="UP000254808">
    <property type="component" value="Chromosome"/>
</dbReference>
<feature type="region of interest" description="Disordered" evidence="13">
    <location>
        <begin position="61"/>
        <end position="365"/>
    </location>
</feature>
<sequence>MSNGAKPKRLFKVAQEFNVATQTIVEALAKHEFKVDNKPNAKITPEMYAALESLYSTDKARHQELGQAREKKESAASRSVSVDSLLTPEEPKLDPLPPKPAEPKPAPTPEPQLKPQEPKLQPEPAKQEPTPTPEPVQEEEKPAAKEVMPEPKSEPKPAEVKTEAVPAKDQTGEKADATEDSAPKPEITAEAEGKAVAEVPSVDKTDSEDGPKTPAKETPKAKEDVKADTDTDTVDEAESEEETIRARDKNRLKGTKVLGTINVGTDKADDDGSTRKRRKKRKRVKAEQQTEDTPQPKKRPKATTPADDTADTSAKRKKKRTRKKAVTPEISEKEAEKKVRETMAAVQGGKGKQRQKRRREKRDQMAEKRELEAMMQEEQQAVIEVTEYITVSDLAQLFDISPTQVITSCMNMGLMVSINQRLESETIELIADEYEKEIRFVDADAVAEEIFEEEEDAEEDLRPRAPIVTVMGHVDHGKTSLLDFIKKSKVAEGEAGGITQHIGAYAVVLDDDRKITFLDTPGHEAFTAMRARGAQVTDIVILVVAADDSVMPQTIEAINHAQAAGVSLVVALNKVDKEGANTDKIMQQLSEHNVLVEDYGGSVQCAKVSAKTGQGIDELLEKVLIEAELLELKANPDRNATGIVLETKLDRGKGVVANVLILKGKLNVGDTFVAGNHYGRVRAMENERGQRIETAGPATPIQLTGFDGQPQAGDKFNVTDEEKTAKNIALKRQQIKREQELRKVKHMSLDEFARRMSAGSVSELNIIIKGDVDGSIEALSGALQKLSTDEVIVNIIHTGVGAISETDVLLATASNAIIIGFQVRPTANARKLAEKEEIDVRLFSIIYEAVDLVRDALEGMLSPDISEKITASVDVRDTFKVPGVGTIAGCYVTEGKITRNTRVRLIREGIVIFTGEISSLKRFKDDAREVSAGYECGIGIKNFNDIKVGDVIEGYEMVETKRTLDTAN</sequence>
<comment type="similarity">
    <text evidence="2 10 11">Belongs to the TRAFAC class translation factor GTPase superfamily. Classic translation factor GTPase family. IF-2 subfamily.</text>
</comment>
<feature type="domain" description="Tr-type G" evidence="14">
    <location>
        <begin position="463"/>
        <end position="633"/>
    </location>
</feature>
<dbReference type="InterPro" id="IPR006847">
    <property type="entry name" value="IF2_N"/>
</dbReference>
<dbReference type="GO" id="GO:0005737">
    <property type="term" value="C:cytoplasm"/>
    <property type="evidence" value="ECO:0007669"/>
    <property type="project" value="UniProtKB-SubCell"/>
</dbReference>
<feature type="compositionally biased region" description="Basic and acidic residues" evidence="13">
    <location>
        <begin position="138"/>
        <end position="162"/>
    </location>
</feature>
<feature type="compositionally biased region" description="Acidic residues" evidence="13">
    <location>
        <begin position="230"/>
        <end position="241"/>
    </location>
</feature>
<dbReference type="KEGG" id="cprv:CYPRO_1689"/>
<evidence type="ECO:0000313" key="15">
    <source>
        <dbReference type="EMBL" id="AXJ00940.1"/>
    </source>
</evidence>
<dbReference type="PANTHER" id="PTHR43381:SF5">
    <property type="entry name" value="TR-TYPE G DOMAIN-CONTAINING PROTEIN"/>
    <property type="match status" value="1"/>
</dbReference>
<dbReference type="InterPro" id="IPR053905">
    <property type="entry name" value="EF-G-like_DII"/>
</dbReference>
<comment type="subcellular location">
    <subcellularLocation>
        <location evidence="1 10 12">Cytoplasm</location>
    </subcellularLocation>
</comment>
<dbReference type="PROSITE" id="PS01176">
    <property type="entry name" value="IF2"/>
    <property type="match status" value="1"/>
</dbReference>
<keyword evidence="8 10" id="KW-0342">GTP-binding</keyword>
<feature type="compositionally biased region" description="Basic residues" evidence="13">
    <location>
        <begin position="351"/>
        <end position="360"/>
    </location>
</feature>
<protein>
    <recommendedName>
        <fullName evidence="3 10">Translation initiation factor IF-2</fullName>
    </recommendedName>
</protein>
<dbReference type="GO" id="GO:0003743">
    <property type="term" value="F:translation initiation factor activity"/>
    <property type="evidence" value="ECO:0007669"/>
    <property type="project" value="UniProtKB-UniRule"/>
</dbReference>
<keyword evidence="4 10" id="KW-0963">Cytoplasm</keyword>
<dbReference type="PANTHER" id="PTHR43381">
    <property type="entry name" value="TRANSLATION INITIATION FACTOR IF-2-RELATED"/>
    <property type="match status" value="1"/>
</dbReference>
<feature type="compositionally biased region" description="Low complexity" evidence="13">
    <location>
        <begin position="113"/>
        <end position="129"/>
    </location>
</feature>
<dbReference type="NCBIfam" id="TIGR00231">
    <property type="entry name" value="small_GTP"/>
    <property type="match status" value="1"/>
</dbReference>
<comment type="function">
    <text evidence="9 10 11">One of the essential components for the initiation of protein synthesis. Protects formylmethionyl-tRNA from spontaneous hydrolysis and promotes its binding to the 30S ribosomal subunits. Also involved in the hydrolysis of GTP during the formation of the 70S ribosomal complex.</text>
</comment>
<dbReference type="Gene3D" id="2.40.30.10">
    <property type="entry name" value="Translation factors"/>
    <property type="match status" value="2"/>
</dbReference>
<dbReference type="GO" id="GO:0003924">
    <property type="term" value="F:GTPase activity"/>
    <property type="evidence" value="ECO:0007669"/>
    <property type="project" value="UniProtKB-UniRule"/>
</dbReference>
<dbReference type="RefSeq" id="WP_114984187.1">
    <property type="nucleotide sequence ID" value="NZ_CP027806.1"/>
</dbReference>
<feature type="compositionally biased region" description="Basic and acidic residues" evidence="13">
    <location>
        <begin position="170"/>
        <end position="183"/>
    </location>
</feature>
<dbReference type="FunFam" id="3.40.50.10050:FF:000001">
    <property type="entry name" value="Translation initiation factor IF-2"/>
    <property type="match status" value="1"/>
</dbReference>
<organism evidence="15 16">
    <name type="scientific">Cyclonatronum proteinivorum</name>
    <dbReference type="NCBI Taxonomy" id="1457365"/>
    <lineage>
        <taxon>Bacteria</taxon>
        <taxon>Pseudomonadati</taxon>
        <taxon>Balneolota</taxon>
        <taxon>Balneolia</taxon>
        <taxon>Balneolales</taxon>
        <taxon>Cyclonatronaceae</taxon>
        <taxon>Cyclonatronum</taxon>
    </lineage>
</organism>
<feature type="compositionally biased region" description="Basic and acidic residues" evidence="13">
    <location>
        <begin position="61"/>
        <end position="75"/>
    </location>
</feature>
<proteinExistence type="inferred from homology"/>
<dbReference type="GO" id="GO:0005525">
    <property type="term" value="F:GTP binding"/>
    <property type="evidence" value="ECO:0007669"/>
    <property type="project" value="UniProtKB-KW"/>
</dbReference>
<gene>
    <name evidence="10" type="primary">infB</name>
    <name evidence="15" type="ORF">CYPRO_1689</name>
</gene>
<dbReference type="InterPro" id="IPR023115">
    <property type="entry name" value="TIF_IF2_dom3"/>
</dbReference>
<evidence type="ECO:0000256" key="3">
    <source>
        <dbReference type="ARBA" id="ARBA00020675"/>
    </source>
</evidence>
<dbReference type="CDD" id="cd03692">
    <property type="entry name" value="mtIF2_IVc"/>
    <property type="match status" value="1"/>
</dbReference>
<evidence type="ECO:0000256" key="5">
    <source>
        <dbReference type="ARBA" id="ARBA00022540"/>
    </source>
</evidence>
<dbReference type="InterPro" id="IPR000795">
    <property type="entry name" value="T_Tr_GTP-bd_dom"/>
</dbReference>
<reference evidence="15 16" key="1">
    <citation type="submission" date="2018-03" db="EMBL/GenBank/DDBJ databases">
        <title>Phenotypic and genomic properties of Cyclonatronum proteinivorum gen. nov., sp. nov., a haloalkaliphilic bacteroidete from soda lakes possessing Na+-translocating rhodopsin.</title>
        <authorList>
            <person name="Toshchakov S.V."/>
            <person name="Korzhenkov A."/>
            <person name="Samarov N.I."/>
            <person name="Kublanov I.V."/>
            <person name="Muntyan M.S."/>
            <person name="Sorokin D.Y."/>
        </authorList>
    </citation>
    <scope>NUCLEOTIDE SEQUENCE [LARGE SCALE GENOMIC DNA]</scope>
    <source>
        <strain evidence="15 16">Omega</strain>
    </source>
</reference>
<dbReference type="Gene3D" id="3.40.50.10050">
    <property type="entry name" value="Translation initiation factor IF- 2, domain 3"/>
    <property type="match status" value="1"/>
</dbReference>
<dbReference type="PROSITE" id="PS51722">
    <property type="entry name" value="G_TR_2"/>
    <property type="match status" value="1"/>
</dbReference>
<evidence type="ECO:0000256" key="7">
    <source>
        <dbReference type="ARBA" id="ARBA00022917"/>
    </source>
</evidence>
<dbReference type="Pfam" id="PF22042">
    <property type="entry name" value="EF-G_D2"/>
    <property type="match status" value="1"/>
</dbReference>
<evidence type="ECO:0000313" key="16">
    <source>
        <dbReference type="Proteomes" id="UP000254808"/>
    </source>
</evidence>
<keyword evidence="5 10" id="KW-0396">Initiation factor</keyword>
<evidence type="ECO:0000256" key="10">
    <source>
        <dbReference type="HAMAP-Rule" id="MF_00100"/>
    </source>
</evidence>
<dbReference type="InterPro" id="IPR009000">
    <property type="entry name" value="Transl_B-barrel_sf"/>
</dbReference>
<dbReference type="InterPro" id="IPR027417">
    <property type="entry name" value="P-loop_NTPase"/>
</dbReference>
<feature type="binding site" evidence="10">
    <location>
        <begin position="472"/>
        <end position="479"/>
    </location>
    <ligand>
        <name>GTP</name>
        <dbReference type="ChEBI" id="CHEBI:37565"/>
    </ligand>
</feature>
<dbReference type="Pfam" id="PF04760">
    <property type="entry name" value="IF2_N"/>
    <property type="match status" value="1"/>
</dbReference>
<feature type="compositionally biased region" description="Basic residues" evidence="13">
    <location>
        <begin position="315"/>
        <end position="325"/>
    </location>
</feature>
<dbReference type="InterPro" id="IPR000178">
    <property type="entry name" value="TF_IF2_bacterial-like"/>
</dbReference>
<feature type="compositionally biased region" description="Pro residues" evidence="13">
    <location>
        <begin position="94"/>
        <end position="112"/>
    </location>
</feature>
<evidence type="ECO:0000256" key="4">
    <source>
        <dbReference type="ARBA" id="ARBA00022490"/>
    </source>
</evidence>
<dbReference type="EMBL" id="CP027806">
    <property type="protein sequence ID" value="AXJ00940.1"/>
    <property type="molecule type" value="Genomic_DNA"/>
</dbReference>
<dbReference type="Pfam" id="PF00009">
    <property type="entry name" value="GTP_EFTU"/>
    <property type="match status" value="1"/>
</dbReference>
<evidence type="ECO:0000256" key="12">
    <source>
        <dbReference type="RuleBase" id="RU000645"/>
    </source>
</evidence>
<dbReference type="InterPro" id="IPR044145">
    <property type="entry name" value="IF2_II"/>
</dbReference>